<keyword evidence="5" id="KW-0288">FMN</keyword>
<dbReference type="Proteomes" id="UP000466831">
    <property type="component" value="Chromosome"/>
</dbReference>
<evidence type="ECO:0000256" key="7">
    <source>
        <dbReference type="ARBA" id="ARBA00023033"/>
    </source>
</evidence>
<dbReference type="InterPro" id="IPR013785">
    <property type="entry name" value="Aldolase_TIM"/>
</dbReference>
<comment type="cofactor">
    <cofactor evidence="1">
        <name>FMN</name>
        <dbReference type="ChEBI" id="CHEBI:58210"/>
    </cofactor>
</comment>
<organism evidence="10 11">
    <name type="scientific">Mycobacterium marseillense</name>
    <dbReference type="NCBI Taxonomy" id="701042"/>
    <lineage>
        <taxon>Bacteria</taxon>
        <taxon>Bacillati</taxon>
        <taxon>Actinomycetota</taxon>
        <taxon>Actinomycetes</taxon>
        <taxon>Mycobacteriales</taxon>
        <taxon>Mycobacteriaceae</taxon>
        <taxon>Mycobacterium</taxon>
        <taxon>Mycobacterium avium complex (MAC)</taxon>
    </lineage>
</organism>
<keyword evidence="4" id="KW-0285">Flavoprotein</keyword>
<proteinExistence type="inferred from homology"/>
<evidence type="ECO:0000256" key="8">
    <source>
        <dbReference type="ARBA" id="ARBA00031155"/>
    </source>
</evidence>
<dbReference type="EMBL" id="AP022584">
    <property type="protein sequence ID" value="BBY11729.1"/>
    <property type="molecule type" value="Genomic_DNA"/>
</dbReference>
<name>A0ABN5ZTD7_9MYCO</name>
<dbReference type="SUPFAM" id="SSF51412">
    <property type="entry name" value="Inosine monophosphate dehydrogenase (IMPDH)"/>
    <property type="match status" value="1"/>
</dbReference>
<dbReference type="Pfam" id="PF03060">
    <property type="entry name" value="NMO"/>
    <property type="match status" value="1"/>
</dbReference>
<gene>
    <name evidence="10" type="ORF">MMARJ_24690</name>
</gene>
<comment type="similarity">
    <text evidence="2">Belongs to the nitronate monooxygenase family. NMO class I subfamily.</text>
</comment>
<dbReference type="Gene3D" id="3.20.20.70">
    <property type="entry name" value="Aldolase class I"/>
    <property type="match status" value="1"/>
</dbReference>
<protein>
    <recommendedName>
        <fullName evidence="8">Propionate 3-nitronate monooxygenase</fullName>
    </recommendedName>
</protein>
<keyword evidence="3" id="KW-0216">Detoxification</keyword>
<dbReference type="PANTHER" id="PTHR42747:SF3">
    <property type="entry name" value="NITRONATE MONOOXYGENASE-RELATED"/>
    <property type="match status" value="1"/>
</dbReference>
<dbReference type="InterPro" id="IPR004136">
    <property type="entry name" value="NMO"/>
</dbReference>
<evidence type="ECO:0000256" key="2">
    <source>
        <dbReference type="ARBA" id="ARBA00009881"/>
    </source>
</evidence>
<dbReference type="CDD" id="cd04730">
    <property type="entry name" value="NPD_like"/>
    <property type="match status" value="1"/>
</dbReference>
<keyword evidence="6" id="KW-0560">Oxidoreductase</keyword>
<comment type="catalytic activity">
    <reaction evidence="9">
        <text>3 propionate 3-nitronate + 3 O2 + H2O = 3 3-oxopropanoate + 2 nitrate + nitrite + H2O2 + 3 H(+)</text>
        <dbReference type="Rhea" id="RHEA:57332"/>
        <dbReference type="ChEBI" id="CHEBI:15377"/>
        <dbReference type="ChEBI" id="CHEBI:15378"/>
        <dbReference type="ChEBI" id="CHEBI:15379"/>
        <dbReference type="ChEBI" id="CHEBI:16240"/>
        <dbReference type="ChEBI" id="CHEBI:16301"/>
        <dbReference type="ChEBI" id="CHEBI:17632"/>
        <dbReference type="ChEBI" id="CHEBI:33190"/>
        <dbReference type="ChEBI" id="CHEBI:136067"/>
    </reaction>
</comment>
<dbReference type="PANTHER" id="PTHR42747">
    <property type="entry name" value="NITRONATE MONOOXYGENASE-RELATED"/>
    <property type="match status" value="1"/>
</dbReference>
<evidence type="ECO:0000256" key="6">
    <source>
        <dbReference type="ARBA" id="ARBA00023002"/>
    </source>
</evidence>
<evidence type="ECO:0000313" key="10">
    <source>
        <dbReference type="EMBL" id="BBY11729.1"/>
    </source>
</evidence>
<evidence type="ECO:0000256" key="3">
    <source>
        <dbReference type="ARBA" id="ARBA00022575"/>
    </source>
</evidence>
<keyword evidence="7" id="KW-0503">Monooxygenase</keyword>
<evidence type="ECO:0000256" key="9">
    <source>
        <dbReference type="ARBA" id="ARBA00049401"/>
    </source>
</evidence>
<accession>A0ABN5ZTD7</accession>
<evidence type="ECO:0000256" key="5">
    <source>
        <dbReference type="ARBA" id="ARBA00022643"/>
    </source>
</evidence>
<keyword evidence="11" id="KW-1185">Reference proteome</keyword>
<reference evidence="10 11" key="1">
    <citation type="journal article" date="2019" name="Emerg. Microbes Infect.">
        <title>Comprehensive subspecies identification of 175 nontuberculous mycobacteria species based on 7547 genomic profiles.</title>
        <authorList>
            <person name="Matsumoto Y."/>
            <person name="Kinjo T."/>
            <person name="Motooka D."/>
            <person name="Nabeya D."/>
            <person name="Jung N."/>
            <person name="Uechi K."/>
            <person name="Horii T."/>
            <person name="Iida T."/>
            <person name="Fujita J."/>
            <person name="Nakamura S."/>
        </authorList>
    </citation>
    <scope>NUCLEOTIDE SEQUENCE [LARGE SCALE GENOMIC DNA]</scope>
    <source>
        <strain evidence="10 11">JCM 17324</strain>
    </source>
</reference>
<sequence length="340" mass="35046">MFERFRLAELRARVLSAPMAGGPSTPALAAAVTNAGGLGFLAGGTLSAGDLADDILAARRLTSGALGVNLFVPQESVSSRQQLAAFASSLQRDAEFYGVALGEPSHGDDEWDAKLEVVCALRPEVVSFTFGSPGAAQCRRLGAAGILTLATVTTIREAVIALGCGVDALVAQGPEAGGHRATFDPLAVPSDNPLDDLVAALVACFDCPVVAAGGVGSHDDVRRLRDAGAAAVQLGTAFLLANEAGTNSVHRAALCDPRFTETVLTRAFTGRYARALRNRFIDMHDDDATFGFPEVAMMTGPIQAAAVKLGDPHGVGMWAGTAFRTARTGSAADIVRALAD</sequence>
<evidence type="ECO:0000256" key="1">
    <source>
        <dbReference type="ARBA" id="ARBA00001917"/>
    </source>
</evidence>
<evidence type="ECO:0000313" key="11">
    <source>
        <dbReference type="Proteomes" id="UP000466831"/>
    </source>
</evidence>
<evidence type="ECO:0000256" key="4">
    <source>
        <dbReference type="ARBA" id="ARBA00022630"/>
    </source>
</evidence>